<keyword evidence="4" id="KW-1185">Reference proteome</keyword>
<dbReference type="AlphaFoldDB" id="A0A6I9NFB0"/>
<keyword evidence="2" id="KW-0393">Immunoglobulin domain</keyword>
<reference evidence="5" key="1">
    <citation type="submission" date="2025-08" db="UniProtKB">
        <authorList>
            <consortium name="RefSeq"/>
        </authorList>
    </citation>
    <scope>IDENTIFICATION</scope>
    <source>
        <tissue evidence="5">Muscle</tissue>
    </source>
</reference>
<gene>
    <name evidence="5" type="primary">LOC104948572</name>
</gene>
<dbReference type="InterPro" id="IPR007110">
    <property type="entry name" value="Ig-like_dom"/>
</dbReference>
<dbReference type="GO" id="GO:0045214">
    <property type="term" value="P:sarcomere organization"/>
    <property type="evidence" value="ECO:0007669"/>
    <property type="project" value="TreeGrafter"/>
</dbReference>
<feature type="domain" description="Ig-like" evidence="3">
    <location>
        <begin position="239"/>
        <end position="298"/>
    </location>
</feature>
<dbReference type="Pfam" id="PF07679">
    <property type="entry name" value="I-set"/>
    <property type="match status" value="1"/>
</dbReference>
<dbReference type="InterPro" id="IPR013783">
    <property type="entry name" value="Ig-like_fold"/>
</dbReference>
<accession>A0A6I9NFB0</accession>
<feature type="domain" description="Ig-like" evidence="3">
    <location>
        <begin position="131"/>
        <end position="222"/>
    </location>
</feature>
<dbReference type="RefSeq" id="XP_010773075.1">
    <property type="nucleotide sequence ID" value="XM_010774773.1"/>
</dbReference>
<evidence type="ECO:0000256" key="1">
    <source>
        <dbReference type="ARBA" id="ARBA00022737"/>
    </source>
</evidence>
<name>A0A6I9NFB0_9TELE</name>
<dbReference type="KEGG" id="ncc:104948572"/>
<dbReference type="OrthoDB" id="8950055at2759"/>
<dbReference type="PANTHER" id="PTHR13817:SF22">
    <property type="entry name" value="MYOMESIN-2"/>
    <property type="match status" value="1"/>
</dbReference>
<dbReference type="InterPro" id="IPR003599">
    <property type="entry name" value="Ig_sub"/>
</dbReference>
<evidence type="ECO:0000313" key="5">
    <source>
        <dbReference type="RefSeq" id="XP_010773075.1"/>
    </source>
</evidence>
<evidence type="ECO:0000256" key="2">
    <source>
        <dbReference type="ARBA" id="ARBA00023319"/>
    </source>
</evidence>
<dbReference type="InterPro" id="IPR013098">
    <property type="entry name" value="Ig_I-set"/>
</dbReference>
<dbReference type="CDD" id="cd20951">
    <property type="entry name" value="IgI_titin_I1-like"/>
    <property type="match status" value="1"/>
</dbReference>
<dbReference type="InterPro" id="IPR036179">
    <property type="entry name" value="Ig-like_dom_sf"/>
</dbReference>
<organism evidence="4 5">
    <name type="scientific">Notothenia coriiceps</name>
    <name type="common">black rockcod</name>
    <dbReference type="NCBI Taxonomy" id="8208"/>
    <lineage>
        <taxon>Eukaryota</taxon>
        <taxon>Metazoa</taxon>
        <taxon>Chordata</taxon>
        <taxon>Craniata</taxon>
        <taxon>Vertebrata</taxon>
        <taxon>Euteleostomi</taxon>
        <taxon>Actinopterygii</taxon>
        <taxon>Neopterygii</taxon>
        <taxon>Teleostei</taxon>
        <taxon>Neoteleostei</taxon>
        <taxon>Acanthomorphata</taxon>
        <taxon>Eupercaria</taxon>
        <taxon>Perciformes</taxon>
        <taxon>Notothenioidei</taxon>
        <taxon>Nototheniidae</taxon>
        <taxon>Notothenia</taxon>
    </lineage>
</organism>
<dbReference type="PANTHER" id="PTHR13817">
    <property type="entry name" value="TITIN"/>
    <property type="match status" value="1"/>
</dbReference>
<keyword evidence="1" id="KW-0677">Repeat</keyword>
<dbReference type="SUPFAM" id="SSF48726">
    <property type="entry name" value="Immunoglobulin"/>
    <property type="match status" value="1"/>
</dbReference>
<dbReference type="SMART" id="SM00408">
    <property type="entry name" value="IGc2"/>
    <property type="match status" value="1"/>
</dbReference>
<sequence length="298" mass="32834">MASKVTSWFKKKGKAVSQVKTDYAYHHSSCVCAKQQTAVRQSSCISESQATAAMAEQGYTIPAFRQRSAEDGTEEYQRVSTNVEKGLTVIQEELHRMRMATKAQVESLNLQREVKEMMYKKVIPSENPKMPDFLVALRPHTVWEKTPVKLFCTVEGTPRPVVKWYKGGAPVDPLSAPGKYKIENKYGVHSLIISRCAVSDTAEYSAMASNPHGTATSKATVTVKRAAGTGESCQLNLVPHLTEIHASKLEVSLLDRFSVSFGTEGSCISLVCSMVVVPDLPNVPPFAQWYRDGKTALN</sequence>
<dbReference type="InterPro" id="IPR003598">
    <property type="entry name" value="Ig_sub2"/>
</dbReference>
<dbReference type="Proteomes" id="UP000504611">
    <property type="component" value="Unplaced"/>
</dbReference>
<evidence type="ECO:0000259" key="3">
    <source>
        <dbReference type="PROSITE" id="PS50835"/>
    </source>
</evidence>
<dbReference type="FunFam" id="2.60.40.10:FF:000069">
    <property type="entry name" value="Alpha-protein kinase 3"/>
    <property type="match status" value="1"/>
</dbReference>
<dbReference type="GO" id="GO:0031430">
    <property type="term" value="C:M band"/>
    <property type="evidence" value="ECO:0007669"/>
    <property type="project" value="TreeGrafter"/>
</dbReference>
<evidence type="ECO:0000313" key="4">
    <source>
        <dbReference type="Proteomes" id="UP000504611"/>
    </source>
</evidence>
<protein>
    <submittedName>
        <fullName evidence="5">M-protein, striated muscle-like</fullName>
    </submittedName>
</protein>
<dbReference type="PROSITE" id="PS50835">
    <property type="entry name" value="IG_LIKE"/>
    <property type="match status" value="2"/>
</dbReference>
<dbReference type="GeneID" id="104948572"/>
<dbReference type="InterPro" id="IPR050964">
    <property type="entry name" value="Striated_Muscle_Regulatory"/>
</dbReference>
<proteinExistence type="predicted"/>
<dbReference type="Gene3D" id="2.60.40.10">
    <property type="entry name" value="Immunoglobulins"/>
    <property type="match status" value="1"/>
</dbReference>
<dbReference type="SMART" id="SM00409">
    <property type="entry name" value="IG"/>
    <property type="match status" value="1"/>
</dbReference>